<dbReference type="AlphaFoldDB" id="A0A8J8N9W3"/>
<protein>
    <submittedName>
        <fullName evidence="1">Uncharacterized protein</fullName>
    </submittedName>
</protein>
<accession>A0A8J8N9W3</accession>
<evidence type="ECO:0000313" key="2">
    <source>
        <dbReference type="Proteomes" id="UP000785679"/>
    </source>
</evidence>
<organism evidence="1 2">
    <name type="scientific">Halteria grandinella</name>
    <dbReference type="NCBI Taxonomy" id="5974"/>
    <lineage>
        <taxon>Eukaryota</taxon>
        <taxon>Sar</taxon>
        <taxon>Alveolata</taxon>
        <taxon>Ciliophora</taxon>
        <taxon>Intramacronucleata</taxon>
        <taxon>Spirotrichea</taxon>
        <taxon>Stichotrichia</taxon>
        <taxon>Sporadotrichida</taxon>
        <taxon>Halteriidae</taxon>
        <taxon>Halteria</taxon>
    </lineage>
</organism>
<dbReference type="EMBL" id="RRYP01032198">
    <property type="protein sequence ID" value="TNV70845.1"/>
    <property type="molecule type" value="Genomic_DNA"/>
</dbReference>
<keyword evidence="2" id="KW-1185">Reference proteome</keyword>
<proteinExistence type="predicted"/>
<dbReference type="Proteomes" id="UP000785679">
    <property type="component" value="Unassembled WGS sequence"/>
</dbReference>
<evidence type="ECO:0000313" key="1">
    <source>
        <dbReference type="EMBL" id="TNV70845.1"/>
    </source>
</evidence>
<reference evidence="1" key="1">
    <citation type="submission" date="2019-06" db="EMBL/GenBank/DDBJ databases">
        <authorList>
            <person name="Zheng W."/>
        </authorList>
    </citation>
    <scope>NUCLEOTIDE SEQUENCE</scope>
    <source>
        <strain evidence="1">QDHG01</strain>
    </source>
</reference>
<comment type="caution">
    <text evidence="1">The sequence shown here is derived from an EMBL/GenBank/DDBJ whole genome shotgun (WGS) entry which is preliminary data.</text>
</comment>
<sequence>MDQLPNQMHGSQPRCNALHGELLCVQREDVQQLVFRMAKQMNEEILNQRCTYRSALPSKQLVTQEHVVAQKLENQQQECTDLHPHQIDHFEVAPIVHAYLLLSHRLREQRRLLSQPHQPLHTLQDVGHFLRYGSCRLEMLFHHRQSLCKCALNQPCAYLISRLHLWHPTIASAQLVDHPYAEKSL</sequence>
<gene>
    <name evidence="1" type="ORF">FGO68_gene9169</name>
</gene>
<name>A0A8J8N9W3_HALGN</name>